<feature type="repeat" description="ANK" evidence="3">
    <location>
        <begin position="267"/>
        <end position="301"/>
    </location>
</feature>
<dbReference type="PANTHER" id="PTHR24198">
    <property type="entry name" value="ANKYRIN REPEAT AND PROTEIN KINASE DOMAIN-CONTAINING PROTEIN"/>
    <property type="match status" value="1"/>
</dbReference>
<dbReference type="Pfam" id="PF00651">
    <property type="entry name" value="BTB"/>
    <property type="match status" value="1"/>
</dbReference>
<dbReference type="InterPro" id="IPR036770">
    <property type="entry name" value="Ankyrin_rpt-contain_sf"/>
</dbReference>
<feature type="domain" description="BTB" evidence="4">
    <location>
        <begin position="888"/>
        <end position="954"/>
    </location>
</feature>
<gene>
    <name evidence="5" type="ORF">M0812_21987</name>
</gene>
<dbReference type="SMART" id="SM00248">
    <property type="entry name" value="ANK"/>
    <property type="match status" value="14"/>
</dbReference>
<dbReference type="CDD" id="cd18186">
    <property type="entry name" value="BTB_POZ_ZBTB_KLHL-like"/>
    <property type="match status" value="1"/>
</dbReference>
<reference evidence="5" key="1">
    <citation type="submission" date="2022-08" db="EMBL/GenBank/DDBJ databases">
        <title>Novel sulphate-reducing endosymbionts in the free-living metamonad Anaeramoeba.</title>
        <authorList>
            <person name="Jerlstrom-Hultqvist J."/>
            <person name="Cepicka I."/>
            <person name="Gallot-Lavallee L."/>
            <person name="Salas-Leiva D."/>
            <person name="Curtis B.A."/>
            <person name="Zahonova K."/>
            <person name="Pipaliya S."/>
            <person name="Dacks J."/>
            <person name="Roger A.J."/>
        </authorList>
    </citation>
    <scope>NUCLEOTIDE SEQUENCE</scope>
    <source>
        <strain evidence="5">Busselton2</strain>
    </source>
</reference>
<evidence type="ECO:0000313" key="5">
    <source>
        <dbReference type="EMBL" id="KAJ3433037.1"/>
    </source>
</evidence>
<dbReference type="SUPFAM" id="SSF48403">
    <property type="entry name" value="Ankyrin repeat"/>
    <property type="match status" value="3"/>
</dbReference>
<sequence>MTDPIEGYLKNDDNKGLENYLQKNQITKNKLLHLFDCIEYKCSPSTLKVLIDNGCSTALNERHLDECVLQYALRQDSSLKIIKCLIDSGSDPKTRDALDKSTLLHECVTLKKPFEYIKFLMTCVPLGLANDRGETFLHYALSSNIVDFEMLMYVLDQGHPLNLRDNKHQTPLHLACIMDIERDVVETMIKKGAKLDVLDLEKKDPLGRLIDHNPGIRTLKVFCDYGSDLSSTNVRGQSLLHKTCNSNFELLDFLLERNVNLNAQNNAGQTAIHLALTNENITKEIIRKLIDRGADLNIQTLSRLETPLAVYLRNYHEKHDPEITKLLILHSDLNLTDFSDMDPLGIALKESLPFAIVKFIIENGANVHATNKKKENCLHQLFNSKRPIDIQILKYLLKKGASITQFSENGYPLFTAIRKSPLTLEIANLLTNKDIDFSRKIPKKDPLIFRALKNPNATVEICEFLYLQGANLFKQSTHKDLLLTHLIFNQYDPDIVNFFLDLNTLDVNQISHQKKNAVMDAAYIGEINYLKKMKSQGADFALLNDDNMTCLHYATFSSPDICKFIIENGGDINQQNSLGNSPFHSLCSTLSSKEIFQFFLENGGDWKILNNNSFTPIHCIFFEPKNQEYKLFKQVFDDNEEDSYYDNYYYYGNYNNTFIPSNEMKVAEYLNEFMKFGDLKTLPGDNLFYLLLKNNFEDQNVFQLLHKLGCDYRYTSSLDNNCLLHYCDFNMLSKLDTALLFLIWGVDFEHQNTQRLSPLEKFKNDRFFYVMKSFARYQKDFLYLFQNSLYTDFEIKGVSVHKIFVEKRIGKELNQEVIEILEKFPLAKVQTFLSWLYCGLIYKFSKRELLTIEKIFRSLGIFDRMPNDTKKKGFQKDLQELLEDELSMDFNIIVDDEYISCHKFVLAARSKLFRDMFENIEENMGEVHDYSNKDFETIEILLKYLYTDKIVFIADNDIDFILEEFEDIQDYYQIHEKSNLKYLLKYEHQKKEL</sequence>
<dbReference type="Proteomes" id="UP001146793">
    <property type="component" value="Unassembled WGS sequence"/>
</dbReference>
<dbReference type="AlphaFoldDB" id="A0AAV7YYQ4"/>
<dbReference type="PANTHER" id="PTHR24198:SF165">
    <property type="entry name" value="ANKYRIN REPEAT-CONTAINING PROTEIN-RELATED"/>
    <property type="match status" value="1"/>
</dbReference>
<name>A0AAV7YYQ4_9EUKA</name>
<feature type="repeat" description="ANK" evidence="3">
    <location>
        <begin position="167"/>
        <end position="200"/>
    </location>
</feature>
<dbReference type="SMART" id="SM00225">
    <property type="entry name" value="BTB"/>
    <property type="match status" value="1"/>
</dbReference>
<dbReference type="PROSITE" id="PS50297">
    <property type="entry name" value="ANK_REP_REGION"/>
    <property type="match status" value="2"/>
</dbReference>
<dbReference type="Pfam" id="PF12796">
    <property type="entry name" value="Ank_2"/>
    <property type="match status" value="3"/>
</dbReference>
<comment type="caution">
    <text evidence="5">The sequence shown here is derived from an EMBL/GenBank/DDBJ whole genome shotgun (WGS) entry which is preliminary data.</text>
</comment>
<protein>
    <submittedName>
        <fullName evidence="5">Ankyrin repeat-containing protein</fullName>
    </submittedName>
</protein>
<organism evidence="5 6">
    <name type="scientific">Anaeramoeba flamelloides</name>
    <dbReference type="NCBI Taxonomy" id="1746091"/>
    <lineage>
        <taxon>Eukaryota</taxon>
        <taxon>Metamonada</taxon>
        <taxon>Anaeramoebidae</taxon>
        <taxon>Anaeramoeba</taxon>
    </lineage>
</organism>
<dbReference type="SUPFAM" id="SSF54695">
    <property type="entry name" value="POZ domain"/>
    <property type="match status" value="1"/>
</dbReference>
<dbReference type="PROSITE" id="PS50088">
    <property type="entry name" value="ANK_REPEAT"/>
    <property type="match status" value="3"/>
</dbReference>
<proteinExistence type="predicted"/>
<keyword evidence="1" id="KW-0677">Repeat</keyword>
<dbReference type="Gene3D" id="3.30.710.10">
    <property type="entry name" value="Potassium Channel Kv1.1, Chain A"/>
    <property type="match status" value="1"/>
</dbReference>
<evidence type="ECO:0000313" key="6">
    <source>
        <dbReference type="Proteomes" id="UP001146793"/>
    </source>
</evidence>
<dbReference type="InterPro" id="IPR002110">
    <property type="entry name" value="Ankyrin_rpt"/>
</dbReference>
<accession>A0AAV7YYQ4</accession>
<feature type="repeat" description="ANK" evidence="3">
    <location>
        <begin position="132"/>
        <end position="166"/>
    </location>
</feature>
<dbReference type="PROSITE" id="PS50097">
    <property type="entry name" value="BTB"/>
    <property type="match status" value="1"/>
</dbReference>
<evidence type="ECO:0000256" key="2">
    <source>
        <dbReference type="ARBA" id="ARBA00023043"/>
    </source>
</evidence>
<evidence type="ECO:0000256" key="3">
    <source>
        <dbReference type="PROSITE-ProRule" id="PRU00023"/>
    </source>
</evidence>
<evidence type="ECO:0000256" key="1">
    <source>
        <dbReference type="ARBA" id="ARBA00022737"/>
    </source>
</evidence>
<dbReference type="InterPro" id="IPR000210">
    <property type="entry name" value="BTB/POZ_dom"/>
</dbReference>
<keyword evidence="2 3" id="KW-0040">ANK repeat</keyword>
<dbReference type="InterPro" id="IPR011333">
    <property type="entry name" value="SKP1/BTB/POZ_sf"/>
</dbReference>
<dbReference type="EMBL" id="JANTQA010000047">
    <property type="protein sequence ID" value="KAJ3433037.1"/>
    <property type="molecule type" value="Genomic_DNA"/>
</dbReference>
<dbReference type="Gene3D" id="1.25.40.20">
    <property type="entry name" value="Ankyrin repeat-containing domain"/>
    <property type="match status" value="4"/>
</dbReference>
<evidence type="ECO:0000259" key="4">
    <source>
        <dbReference type="PROSITE" id="PS50097"/>
    </source>
</evidence>